<gene>
    <name evidence="3" type="primary">pduC</name>
    <name evidence="3" type="ORF">DCMF_27335</name>
</gene>
<feature type="region of interest" description="Disordered" evidence="1">
    <location>
        <begin position="519"/>
        <end position="549"/>
    </location>
</feature>
<proteinExistence type="predicted"/>
<keyword evidence="4" id="KW-1185">Reference proteome</keyword>
<feature type="compositionally biased region" description="Basic and acidic residues" evidence="1">
    <location>
        <begin position="531"/>
        <end position="549"/>
    </location>
</feature>
<dbReference type="KEGG" id="fwa:DCMF_27335"/>
<name>A0A3G1L2S8_FORW1</name>
<dbReference type="Proteomes" id="UP000323521">
    <property type="component" value="Chromosome"/>
</dbReference>
<evidence type="ECO:0000313" key="4">
    <source>
        <dbReference type="Proteomes" id="UP000323521"/>
    </source>
</evidence>
<evidence type="ECO:0000259" key="2">
    <source>
        <dbReference type="Pfam" id="PF02286"/>
    </source>
</evidence>
<dbReference type="InterPro" id="IPR036999">
    <property type="entry name" value="Diol/glycerol_deHase_lsu_sf"/>
</dbReference>
<reference evidence="3 4" key="1">
    <citation type="submission" date="2016-10" db="EMBL/GenBank/DDBJ databases">
        <title>Complete Genome Sequence of Peptococcaceae strain DCMF.</title>
        <authorList>
            <person name="Edwards R.J."/>
            <person name="Holland S.I."/>
            <person name="Deshpande N.P."/>
            <person name="Wong Y.K."/>
            <person name="Ertan H."/>
            <person name="Manefield M."/>
            <person name="Russell T.L."/>
            <person name="Lee M.J."/>
        </authorList>
    </citation>
    <scope>NUCLEOTIDE SEQUENCE [LARGE SCALE GENOMIC DNA]</scope>
    <source>
        <strain evidence="3 4">DCMF</strain>
    </source>
</reference>
<dbReference type="GO" id="GO:0031419">
    <property type="term" value="F:cobalamin binding"/>
    <property type="evidence" value="ECO:0007669"/>
    <property type="project" value="InterPro"/>
</dbReference>
<evidence type="ECO:0000256" key="1">
    <source>
        <dbReference type="SAM" id="MobiDB-lite"/>
    </source>
</evidence>
<dbReference type="SUPFAM" id="SSF51703">
    <property type="entry name" value="Cobalamin (vitamin B12)-dependent enzymes"/>
    <property type="match status" value="1"/>
</dbReference>
<sequence>MAEREVNKHTYLKEWPEKGITANKGINDPKPSIKIENGLVVEMDGMKRQDFDMIDQFIADYYIDKSVVEEAMAMDSLKIARMIVDICVPRQAVIRLAKGFTPAKFVEVANYLDECEIIMGIHKMRARRRPGIQCHTTNEKDNPVQMAADTAENRLRGFDESETTTGVAPIAPLNAIACLIGGQTPKVGLLTQCAVEEALELDLGMRGLTTYAETVSVYGTERVFADGDDTPWSKAFLAAGYASRGIKLRFTSGSGSEVQMGYAEGRSMLYLETKCIMITKACGVQGLQNGSISCNGIAMCVPGGMRSVHSENLITALCDLENASGCDQIFSPSDLRRAARTYPLMWAGTDFIFSGYGGVPNYDNMFAGANFDANDFDDYLVVQRDLIVNGGLVPVTEEETIAVRNRAARAVQAVFTEMGWPEITDGEVEAATYAHGSKNMPERNIREDINAAQDLMKKGVTGVDLIKALAKHGFEDIAENVLTMMKHKVAGDFLHTSAIVTGENQVLAAVNNLNDYEGPGTGYRLEEDPETWEKVQRIPQEVDPKTYES</sequence>
<accession>A0A3G1L2S8</accession>
<feature type="domain" description="Diol/glycerol dehydratase large subunit" evidence="2">
    <location>
        <begin position="2"/>
        <end position="545"/>
    </location>
</feature>
<dbReference type="Gene3D" id="3.20.20.350">
    <property type="entry name" value="Diol/glycerol dehydratase, large subunit"/>
    <property type="match status" value="1"/>
</dbReference>
<dbReference type="InterPro" id="IPR003206">
    <property type="entry name" value="Diol/glycerol_deHydtase_lsu"/>
</dbReference>
<dbReference type="Pfam" id="PF02286">
    <property type="entry name" value="Dehydratase_LU"/>
    <property type="match status" value="1"/>
</dbReference>
<organism evidence="3 4">
    <name type="scientific">Formimonas warabiya</name>
    <dbReference type="NCBI Taxonomy" id="1761012"/>
    <lineage>
        <taxon>Bacteria</taxon>
        <taxon>Bacillati</taxon>
        <taxon>Bacillota</taxon>
        <taxon>Clostridia</taxon>
        <taxon>Eubacteriales</taxon>
        <taxon>Peptococcaceae</taxon>
        <taxon>Candidatus Formimonas</taxon>
    </lineage>
</organism>
<protein>
    <submittedName>
        <fullName evidence="3">Propanediol dehydratase</fullName>
    </submittedName>
</protein>
<dbReference type="NCBIfam" id="NF011979">
    <property type="entry name" value="PRK15444.1"/>
    <property type="match status" value="1"/>
</dbReference>
<dbReference type="EMBL" id="CP017634">
    <property type="protein sequence ID" value="ATW28948.1"/>
    <property type="molecule type" value="Genomic_DNA"/>
</dbReference>
<evidence type="ECO:0000313" key="3">
    <source>
        <dbReference type="EMBL" id="ATW28948.1"/>
    </source>
</evidence>
<dbReference type="InterPro" id="IPR016176">
    <property type="entry name" value="Cbl-dep_enz_cat"/>
</dbReference>
<dbReference type="AlphaFoldDB" id="A0A3G1L2S8"/>
<dbReference type="GO" id="GO:0016836">
    <property type="term" value="F:hydro-lyase activity"/>
    <property type="evidence" value="ECO:0007669"/>
    <property type="project" value="InterPro"/>
</dbReference>